<sequence>MGKQRYDIKDEDQIIVSAQITEGGQKHDSSLKEQKSLLESQNQDKSDQVDDPQFKNPINSLSITGIDQSIAVDLNESIFLISPIDYLPPNYQPSVPHPHAPLSAKELKEALAAKESEETDAETKAAQSVASVVYEKIIIDVFPGPVPLPFPTPKEYIKMVKGTIKAMNLDGSMVIFEDELAEKAKKLNMEAAELKKQEEEKIRLEKAKKQAEEEQKIMIEKTKKEKEKQKEQETGTVQHLLTQAYRSLIRQEAQSHRNSVNSFINSPQTSKSIFDKVNTNKKAIEISPFLKDVPTLGVGLVYEHLVQTGVIETKNPNNEQKEQETQLITENQSPQLSSPSESKYERDQNQIVTNNQFETDNKLTARTQNNEIQEQPSALNLSPTQMNSILPITEQTSNTEKIQQIEPSTSLNSPQLSNHYSRKAQVEPTTEQEIEKMYKDVDARIQDKTAPDDGLFVPPPIVSEEIRQKNIAQMAADEEIRQKNIKHKRADQLEVQPKQYAIEPDLRGLYPRALPSISASVLQRQNTNNFQHPLSPLLRRRGQLINQPKYLSQRVTQKNQSQSPSFNDEEDQELNRQQGIIAPPSAEAMEASIVDAVDRGRLDRQGLIMALGVVEALLAMIQMKNKTWKWRINYLKNVQNTKHNERMKKLVHWRMREERKAYFDALKAEHEKLRQLSQKKRDIAKQQQTEQQQQQKLLNENPNQTYNNIDQQEKQQSTSFHLPIVTYPDSSQTVQKQVEQVSKVISEVQATIPNSTIYTSREGDISWSFLSEILGAASSKIIPDELVEENYSLQFDEMERSTMNSGSQDRNSNSSYFTTRHNPNYSSGFSNSPLISLQSIGRDKRREGSQWKGGWTEGVSKKEWTEMALILAYEIDHKKNRNNDDQTSQTVAPKLIDKELEQILDAYGEDSQDEFELSEDSSEGIDDYDFTQRQSMNQIQTPQISKNKLSINIPTYSQQNEYNKYEEEQKRSMKSERKLYERRLERALVKRASVKFHQPATVIVLGESSREAFKRQKEEEQKKKKLEEEERLAELDKIKQIQIEKERLEQEQLKEQEKEEQRLKDEKMNMELLQQLISGQLVKNKEKALEQNQNGNVDVQDVKSKLIQDSQQLDTLHSLSTISR</sequence>
<name>A0A5J4VBV1_9EUKA</name>
<keyword evidence="1" id="KW-0175">Coiled coil</keyword>
<protein>
    <submittedName>
        <fullName evidence="3">Uncharacterized protein</fullName>
    </submittedName>
</protein>
<dbReference type="Proteomes" id="UP000324800">
    <property type="component" value="Unassembled WGS sequence"/>
</dbReference>
<feature type="compositionally biased region" description="Basic and acidic residues" evidence="2">
    <location>
        <begin position="24"/>
        <end position="48"/>
    </location>
</feature>
<reference evidence="3 4" key="1">
    <citation type="submission" date="2019-03" db="EMBL/GenBank/DDBJ databases">
        <title>Single cell metagenomics reveals metabolic interactions within the superorganism composed of flagellate Streblomastix strix and complex community of Bacteroidetes bacteria on its surface.</title>
        <authorList>
            <person name="Treitli S.C."/>
            <person name="Kolisko M."/>
            <person name="Husnik F."/>
            <person name="Keeling P."/>
            <person name="Hampl V."/>
        </authorList>
    </citation>
    <scope>NUCLEOTIDE SEQUENCE [LARGE SCALE GENOMIC DNA]</scope>
    <source>
        <strain evidence="3">ST1C</strain>
    </source>
</reference>
<feature type="compositionally biased region" description="Polar residues" evidence="2">
    <location>
        <begin position="325"/>
        <end position="341"/>
    </location>
</feature>
<evidence type="ECO:0000313" key="3">
    <source>
        <dbReference type="EMBL" id="KAA6379844.1"/>
    </source>
</evidence>
<feature type="region of interest" description="Disordered" evidence="2">
    <location>
        <begin position="408"/>
        <end position="427"/>
    </location>
</feature>
<organism evidence="3 4">
    <name type="scientific">Streblomastix strix</name>
    <dbReference type="NCBI Taxonomy" id="222440"/>
    <lineage>
        <taxon>Eukaryota</taxon>
        <taxon>Metamonada</taxon>
        <taxon>Preaxostyla</taxon>
        <taxon>Oxymonadida</taxon>
        <taxon>Streblomastigidae</taxon>
        <taxon>Streblomastix</taxon>
    </lineage>
</organism>
<dbReference type="EMBL" id="SNRW01008238">
    <property type="protein sequence ID" value="KAA6379844.1"/>
    <property type="molecule type" value="Genomic_DNA"/>
</dbReference>
<feature type="compositionally biased region" description="Polar residues" evidence="2">
    <location>
        <begin position="349"/>
        <end position="361"/>
    </location>
</feature>
<dbReference type="AlphaFoldDB" id="A0A5J4VBV1"/>
<feature type="region of interest" description="Disordered" evidence="2">
    <location>
        <begin position="552"/>
        <end position="575"/>
    </location>
</feature>
<comment type="caution">
    <text evidence="3">The sequence shown here is derived from an EMBL/GenBank/DDBJ whole genome shotgun (WGS) entry which is preliminary data.</text>
</comment>
<feature type="compositionally biased region" description="Polar residues" evidence="2">
    <location>
        <begin position="552"/>
        <end position="566"/>
    </location>
</feature>
<feature type="coiled-coil region" evidence="1">
    <location>
        <begin position="177"/>
        <end position="232"/>
    </location>
</feature>
<feature type="coiled-coil region" evidence="1">
    <location>
        <begin position="970"/>
        <end position="1076"/>
    </location>
</feature>
<feature type="coiled-coil region" evidence="1">
    <location>
        <begin position="666"/>
        <end position="696"/>
    </location>
</feature>
<feature type="non-terminal residue" evidence="3">
    <location>
        <position position="1124"/>
    </location>
</feature>
<evidence type="ECO:0000313" key="4">
    <source>
        <dbReference type="Proteomes" id="UP000324800"/>
    </source>
</evidence>
<evidence type="ECO:0000256" key="2">
    <source>
        <dbReference type="SAM" id="MobiDB-lite"/>
    </source>
</evidence>
<feature type="compositionally biased region" description="Polar residues" evidence="2">
    <location>
        <begin position="408"/>
        <end position="419"/>
    </location>
</feature>
<evidence type="ECO:0000256" key="1">
    <source>
        <dbReference type="SAM" id="Coils"/>
    </source>
</evidence>
<accession>A0A5J4VBV1</accession>
<proteinExistence type="predicted"/>
<gene>
    <name evidence="3" type="ORF">EZS28_024629</name>
</gene>
<feature type="region of interest" description="Disordered" evidence="2">
    <location>
        <begin position="20"/>
        <end position="55"/>
    </location>
</feature>
<feature type="region of interest" description="Disordered" evidence="2">
    <location>
        <begin position="313"/>
        <end position="361"/>
    </location>
</feature>